<evidence type="ECO:0000256" key="1">
    <source>
        <dbReference type="SAM" id="MobiDB-lite"/>
    </source>
</evidence>
<feature type="compositionally biased region" description="Polar residues" evidence="1">
    <location>
        <begin position="9"/>
        <end position="18"/>
    </location>
</feature>
<feature type="region of interest" description="Disordered" evidence="1">
    <location>
        <begin position="1"/>
        <end position="49"/>
    </location>
</feature>
<gene>
    <name evidence="2" type="primary">Cnig_chr_I.g79</name>
    <name evidence="2" type="ORF">B9Z55_000079</name>
</gene>
<feature type="compositionally biased region" description="Basic residues" evidence="1">
    <location>
        <begin position="19"/>
        <end position="28"/>
    </location>
</feature>
<evidence type="ECO:0000313" key="2">
    <source>
        <dbReference type="EMBL" id="PIC55573.1"/>
    </source>
</evidence>
<accession>A0A2G5VUX5</accession>
<comment type="caution">
    <text evidence="2">The sequence shown here is derived from an EMBL/GenBank/DDBJ whole genome shotgun (WGS) entry which is preliminary data.</text>
</comment>
<name>A0A2G5VUX5_9PELO</name>
<sequence length="81" mass="8790">MLKEEPDSCINSSYTSSHTSKKGGRKPKSQTAAPVKRGRPKKTKEEESDLQDCFVCLGCKLPAGLTGKKDSSVWVVPLLVP</sequence>
<protein>
    <submittedName>
        <fullName evidence="2">Uncharacterized protein</fullName>
    </submittedName>
</protein>
<dbReference type="AlphaFoldDB" id="A0A2G5VUX5"/>
<reference evidence="3" key="1">
    <citation type="submission" date="2017-10" db="EMBL/GenBank/DDBJ databases">
        <title>Rapid genome shrinkage in a self-fertile nematode reveals novel sperm competition proteins.</title>
        <authorList>
            <person name="Yin D."/>
            <person name="Schwarz E.M."/>
            <person name="Thomas C.G."/>
            <person name="Felde R.L."/>
            <person name="Korf I.F."/>
            <person name="Cutter A.D."/>
            <person name="Schartner C.M."/>
            <person name="Ralston E.J."/>
            <person name="Meyer B.J."/>
            <person name="Haag E.S."/>
        </authorList>
    </citation>
    <scope>NUCLEOTIDE SEQUENCE [LARGE SCALE GENOMIC DNA]</scope>
    <source>
        <strain evidence="3">JU1422</strain>
    </source>
</reference>
<organism evidence="2 3">
    <name type="scientific">Caenorhabditis nigoni</name>
    <dbReference type="NCBI Taxonomy" id="1611254"/>
    <lineage>
        <taxon>Eukaryota</taxon>
        <taxon>Metazoa</taxon>
        <taxon>Ecdysozoa</taxon>
        <taxon>Nematoda</taxon>
        <taxon>Chromadorea</taxon>
        <taxon>Rhabditida</taxon>
        <taxon>Rhabditina</taxon>
        <taxon>Rhabditomorpha</taxon>
        <taxon>Rhabditoidea</taxon>
        <taxon>Rhabditidae</taxon>
        <taxon>Peloderinae</taxon>
        <taxon>Caenorhabditis</taxon>
    </lineage>
</organism>
<proteinExistence type="predicted"/>
<dbReference type="Proteomes" id="UP000230233">
    <property type="component" value="Chromosome I"/>
</dbReference>
<keyword evidence="3" id="KW-1185">Reference proteome</keyword>
<dbReference type="EMBL" id="PDUG01000001">
    <property type="protein sequence ID" value="PIC55573.1"/>
    <property type="molecule type" value="Genomic_DNA"/>
</dbReference>
<evidence type="ECO:0000313" key="3">
    <source>
        <dbReference type="Proteomes" id="UP000230233"/>
    </source>
</evidence>